<dbReference type="RefSeq" id="WP_379844027.1">
    <property type="nucleotide sequence ID" value="NZ_JBHSMA010000002.1"/>
</dbReference>
<evidence type="ECO:0000259" key="2">
    <source>
        <dbReference type="Pfam" id="PF25838"/>
    </source>
</evidence>
<evidence type="ECO:0000313" key="4">
    <source>
        <dbReference type="EMBL" id="MFC5409685.1"/>
    </source>
</evidence>
<accession>A0ABW0IAW9</accession>
<reference evidence="5" key="1">
    <citation type="journal article" date="2019" name="Int. J. Syst. Evol. Microbiol.">
        <title>The Global Catalogue of Microorganisms (GCM) 10K type strain sequencing project: providing services to taxonomists for standard genome sequencing and annotation.</title>
        <authorList>
            <consortium name="The Broad Institute Genomics Platform"/>
            <consortium name="The Broad Institute Genome Sequencing Center for Infectious Disease"/>
            <person name="Wu L."/>
            <person name="Ma J."/>
        </authorList>
    </citation>
    <scope>NUCLEOTIDE SEQUENCE [LARGE SCALE GENOMIC DNA]</scope>
    <source>
        <strain evidence="5">CCUG 55250</strain>
    </source>
</reference>
<evidence type="ECO:0000259" key="1">
    <source>
        <dbReference type="Pfam" id="PF25837"/>
    </source>
</evidence>
<evidence type="ECO:0000259" key="3">
    <source>
        <dbReference type="Pfam" id="PF25839"/>
    </source>
</evidence>
<dbReference type="Pfam" id="PF25839">
    <property type="entry name" value="Apionate_lact_C"/>
    <property type="match status" value="1"/>
</dbReference>
<proteinExistence type="predicted"/>
<dbReference type="Proteomes" id="UP001596106">
    <property type="component" value="Unassembled WGS sequence"/>
</dbReference>
<dbReference type="InterPro" id="IPR058787">
    <property type="entry name" value="ApnL_M"/>
</dbReference>
<name>A0ABW0IAW9_9BACT</name>
<evidence type="ECO:0000313" key="5">
    <source>
        <dbReference type="Proteomes" id="UP001596106"/>
    </source>
</evidence>
<dbReference type="InterPro" id="IPR058789">
    <property type="entry name" value="ApnL_C"/>
</dbReference>
<dbReference type="Pfam" id="PF25837">
    <property type="entry name" value="Apionate_lact_N"/>
    <property type="match status" value="1"/>
</dbReference>
<sequence length="639" mass="71405">MNSTSLIRYGLNEPLPEPRILRAGPLTMLYDRGFLRYIRLGDHEVLRMMYHAIRDHNWATATHTITDEFIEQQDDSFHIRYTCECRNETIQFRWQCELVGEPDGTIQFNIDGEALTEFRRNRAGFCILHPIPECNGQACTLTHPDGSQSVATFPEAISPHQPFFNIREMQWPTVNGGSAVLWFVGDVFETEDQRNWTDASYKTYCTPLAKPFPVTLRPGDTVQQSVELRLVGPDALPLTAQSTASETVVSVESSTLVLPAIGLGSNAKPLTTSAVDLLREGGFQHLRVEVNFQQPDWIDELQKGIEDATRLGINLELVLLFNQLANFELYTFLKQPIDPDLVASVLILSNYTKTTPTSLIDQVVSPLRQAFPKVPIGAGTNVFFVAVNRETPALDAVDFIGYSVSPQAHAVDCLTVMENTAAQSDTVRDARRWIPDVHVSPVTLRPRFNPDATGDEPVSDSVQMPFSTDPRQMALFGAAWTVASLKNLMQAGARSLTYYETIGEQGILQGDSPSAYPNEFLAEAGMVFPMYWVFRTVNRFRAGRVIPTVSQRPLQVEAMCLENDGKTALILANLTDEVQPVSVPVRQAVFQRTIDETTFARACFSPATFWEETGQPIPANGDENLRFSLKPYATVFLEW</sequence>
<comment type="caution">
    <text evidence="4">The sequence shown here is derived from an EMBL/GenBank/DDBJ whole genome shotgun (WGS) entry which is preliminary data.</text>
</comment>
<dbReference type="InterPro" id="IPR058788">
    <property type="entry name" value="ApnL_N"/>
</dbReference>
<protein>
    <submittedName>
        <fullName evidence="4">Uncharacterized protein</fullName>
    </submittedName>
</protein>
<dbReference type="Pfam" id="PF25838">
    <property type="entry name" value="Apionate_lact_M"/>
    <property type="match status" value="1"/>
</dbReference>
<feature type="domain" description="D-apionate lactonase TIM barrel" evidence="2">
    <location>
        <begin position="263"/>
        <end position="539"/>
    </location>
</feature>
<keyword evidence="5" id="KW-1185">Reference proteome</keyword>
<organism evidence="4 5">
    <name type="scientific">Larkinella bovis</name>
    <dbReference type="NCBI Taxonomy" id="683041"/>
    <lineage>
        <taxon>Bacteria</taxon>
        <taxon>Pseudomonadati</taxon>
        <taxon>Bacteroidota</taxon>
        <taxon>Cytophagia</taxon>
        <taxon>Cytophagales</taxon>
        <taxon>Spirosomataceae</taxon>
        <taxon>Larkinella</taxon>
    </lineage>
</organism>
<gene>
    <name evidence="4" type="ORF">ACFPMF_10220</name>
</gene>
<dbReference type="EMBL" id="JBHSMA010000002">
    <property type="protein sequence ID" value="MFC5409685.1"/>
    <property type="molecule type" value="Genomic_DNA"/>
</dbReference>
<feature type="domain" description="D-apionate lactonase C-terminal" evidence="3">
    <location>
        <begin position="553"/>
        <end position="636"/>
    </location>
</feature>
<feature type="domain" description="D-apionate lactonase N-terminal" evidence="1">
    <location>
        <begin position="8"/>
        <end position="230"/>
    </location>
</feature>